<gene>
    <name evidence="2" type="ORF">HGRIS_000138</name>
</gene>
<reference evidence="3" key="1">
    <citation type="submission" date="2024-06" db="EMBL/GenBank/DDBJ databases">
        <title>Multi-omics analyses provide insights into the biosynthesis of the anticancer antibiotic pleurotin in Hohenbuehelia grisea.</title>
        <authorList>
            <person name="Weaver J.A."/>
            <person name="Alberti F."/>
        </authorList>
    </citation>
    <scope>NUCLEOTIDE SEQUENCE [LARGE SCALE GENOMIC DNA]</scope>
    <source>
        <strain evidence="3">T-177</strain>
    </source>
</reference>
<dbReference type="PANTHER" id="PTHR47534">
    <property type="entry name" value="YALI0E05731P"/>
    <property type="match status" value="1"/>
</dbReference>
<name>A0ABR3JS39_9AGAR</name>
<protein>
    <recommendedName>
        <fullName evidence="4">NAD(P)-binding protein</fullName>
    </recommendedName>
</protein>
<dbReference type="InterPro" id="IPR002347">
    <property type="entry name" value="SDR_fam"/>
</dbReference>
<dbReference type="InterPro" id="IPR052228">
    <property type="entry name" value="Sec_Metab_Biosynth_Oxidored"/>
</dbReference>
<dbReference type="Pfam" id="PF00106">
    <property type="entry name" value="adh_short"/>
    <property type="match status" value="1"/>
</dbReference>
<evidence type="ECO:0000313" key="2">
    <source>
        <dbReference type="EMBL" id="KAL0957958.1"/>
    </source>
</evidence>
<evidence type="ECO:0000256" key="1">
    <source>
        <dbReference type="ARBA" id="ARBA00023002"/>
    </source>
</evidence>
<evidence type="ECO:0008006" key="4">
    <source>
        <dbReference type="Google" id="ProtNLM"/>
    </source>
</evidence>
<dbReference type="Proteomes" id="UP001556367">
    <property type="component" value="Unassembled WGS sequence"/>
</dbReference>
<dbReference type="PANTHER" id="PTHR47534:SF3">
    <property type="entry name" value="ALCOHOL DEHYDROGENASE-LIKE C-TERMINAL DOMAIN-CONTAINING PROTEIN"/>
    <property type="match status" value="1"/>
</dbReference>
<keyword evidence="3" id="KW-1185">Reference proteome</keyword>
<keyword evidence="1" id="KW-0560">Oxidoreductase</keyword>
<dbReference type="InterPro" id="IPR036291">
    <property type="entry name" value="NAD(P)-bd_dom_sf"/>
</dbReference>
<evidence type="ECO:0000313" key="3">
    <source>
        <dbReference type="Proteomes" id="UP001556367"/>
    </source>
</evidence>
<accession>A0ABR3JS39</accession>
<dbReference type="EMBL" id="JASNQZ010000004">
    <property type="protein sequence ID" value="KAL0957958.1"/>
    <property type="molecule type" value="Genomic_DNA"/>
</dbReference>
<dbReference type="PRINTS" id="PR00081">
    <property type="entry name" value="GDHRDH"/>
</dbReference>
<proteinExistence type="predicted"/>
<comment type="caution">
    <text evidence="2">The sequence shown here is derived from an EMBL/GenBank/DDBJ whole genome shotgun (WGS) entry which is preliminary data.</text>
</comment>
<sequence length="301" mass="32858">MPSWNDILEINKSFAPKYDSPVAIFLGGTSGVGRAMAEAFARYTGGKAHIVIIGRNRRAAQASIDTFPKPTSGTFTHEFVECDVSLMKNVREVTSVLVKRLPKVNFLVMSTGVFVLTGRNETVEGIDEKMALNYYARWKFTHDLLPLLRKAADAGEDARVFSLMGAGGGKPVDMGDLGLKRTHTVMGCVSTLATYNDMMMEKFSLLAPSVSFTHGFPGPVRSPMMTPTSWLFKPIFYALYPLVCLVTVAPETSAEYQLSALLSAGKGFNSTGARGERLPPTSSKPEDLQKLWEHTVQCTGT</sequence>
<organism evidence="2 3">
    <name type="scientific">Hohenbuehelia grisea</name>
    <dbReference type="NCBI Taxonomy" id="104357"/>
    <lineage>
        <taxon>Eukaryota</taxon>
        <taxon>Fungi</taxon>
        <taxon>Dikarya</taxon>
        <taxon>Basidiomycota</taxon>
        <taxon>Agaricomycotina</taxon>
        <taxon>Agaricomycetes</taxon>
        <taxon>Agaricomycetidae</taxon>
        <taxon>Agaricales</taxon>
        <taxon>Pleurotineae</taxon>
        <taxon>Pleurotaceae</taxon>
        <taxon>Hohenbuehelia</taxon>
    </lineage>
</organism>
<dbReference type="Gene3D" id="3.40.50.720">
    <property type="entry name" value="NAD(P)-binding Rossmann-like Domain"/>
    <property type="match status" value="1"/>
</dbReference>
<dbReference type="SUPFAM" id="SSF51735">
    <property type="entry name" value="NAD(P)-binding Rossmann-fold domains"/>
    <property type="match status" value="1"/>
</dbReference>